<sequence length="141" mass="15392">VRDAIERLLRRVRHPIESRTWVPDEIAAIRRALRAAVTKPRVDAVILTGGTGIAPRDRTPEALAPLFERELPGFGEAFRSLSFAQVGSAAWLSRALAGVVRGRLVVALPGSPKAVTLALTRLLIPELGHVVRLLDRRREGA</sequence>
<accession>A0A849T0U0</accession>
<dbReference type="Gene3D" id="3.40.980.10">
    <property type="entry name" value="MoaB/Mog-like domain"/>
    <property type="match status" value="1"/>
</dbReference>
<evidence type="ECO:0000256" key="4">
    <source>
        <dbReference type="ARBA" id="ARBA00023150"/>
    </source>
</evidence>
<dbReference type="PROSITE" id="PS01078">
    <property type="entry name" value="MOCF_BIOSYNTHESIS_1"/>
    <property type="match status" value="1"/>
</dbReference>
<dbReference type="PIRSF" id="PIRSF006443">
    <property type="entry name" value="MoaB"/>
    <property type="match status" value="1"/>
</dbReference>
<dbReference type="PANTHER" id="PTHR43232:SF2">
    <property type="entry name" value="MOLYBDENUM COFACTOR BIOSYNTHESIS PROTEIN B"/>
    <property type="match status" value="1"/>
</dbReference>
<dbReference type="GO" id="GO:0005829">
    <property type="term" value="C:cytosol"/>
    <property type="evidence" value="ECO:0007669"/>
    <property type="project" value="TreeGrafter"/>
</dbReference>
<evidence type="ECO:0000259" key="5">
    <source>
        <dbReference type="SMART" id="SM00852"/>
    </source>
</evidence>
<organism evidence="6 7">
    <name type="scientific">Eiseniibacteriota bacterium</name>
    <dbReference type="NCBI Taxonomy" id="2212470"/>
    <lineage>
        <taxon>Bacteria</taxon>
        <taxon>Candidatus Eiseniibacteriota</taxon>
    </lineage>
</organism>
<dbReference type="InterPro" id="IPR012245">
    <property type="entry name" value="MoaB"/>
</dbReference>
<dbReference type="InterPro" id="IPR036425">
    <property type="entry name" value="MoaB/Mog-like_dom_sf"/>
</dbReference>
<evidence type="ECO:0000313" key="6">
    <source>
        <dbReference type="EMBL" id="NOT34939.1"/>
    </source>
</evidence>
<proteinExistence type="inferred from homology"/>
<gene>
    <name evidence="6" type="ORF">HOP12_12315</name>
</gene>
<reference evidence="6 7" key="1">
    <citation type="submission" date="2020-04" db="EMBL/GenBank/DDBJ databases">
        <title>Metagenomic profiling of ammonia- and methane-oxidizing microorganisms in a Dutch drinking water treatment plant.</title>
        <authorList>
            <person name="Poghosyan L."/>
            <person name="Leucker S."/>
        </authorList>
    </citation>
    <scope>NUCLEOTIDE SEQUENCE [LARGE SCALE GENOMIC DNA]</scope>
    <source>
        <strain evidence="6">S-RSF-IL-03</strain>
    </source>
</reference>
<dbReference type="UniPathway" id="UPA00344"/>
<dbReference type="CDD" id="cd00886">
    <property type="entry name" value="MogA_MoaB"/>
    <property type="match status" value="1"/>
</dbReference>
<dbReference type="InterPro" id="IPR001453">
    <property type="entry name" value="MoaB/Mog_dom"/>
</dbReference>
<feature type="non-terminal residue" evidence="6">
    <location>
        <position position="1"/>
    </location>
</feature>
<dbReference type="GO" id="GO:0006777">
    <property type="term" value="P:Mo-molybdopterin cofactor biosynthetic process"/>
    <property type="evidence" value="ECO:0007669"/>
    <property type="project" value="UniProtKB-KW"/>
</dbReference>
<comment type="similarity">
    <text evidence="2">Belongs to the MoaB/Mog family.</text>
</comment>
<evidence type="ECO:0000256" key="3">
    <source>
        <dbReference type="ARBA" id="ARBA00015262"/>
    </source>
</evidence>
<dbReference type="SMART" id="SM00852">
    <property type="entry name" value="MoCF_biosynth"/>
    <property type="match status" value="1"/>
</dbReference>
<dbReference type="PANTHER" id="PTHR43232">
    <property type="entry name" value="MOLYBDENUM COFACTOR BIOSYNTHESIS PROTEIN B"/>
    <property type="match status" value="1"/>
</dbReference>
<protein>
    <recommendedName>
        <fullName evidence="3">Molybdenum cofactor biosynthesis protein B</fullName>
    </recommendedName>
</protein>
<comment type="caution">
    <text evidence="6">The sequence shown here is derived from an EMBL/GenBank/DDBJ whole genome shotgun (WGS) entry which is preliminary data.</text>
</comment>
<dbReference type="NCBIfam" id="TIGR00177">
    <property type="entry name" value="molyb_syn"/>
    <property type="match status" value="1"/>
</dbReference>
<dbReference type="EMBL" id="JABFRW010000157">
    <property type="protein sequence ID" value="NOT34939.1"/>
    <property type="molecule type" value="Genomic_DNA"/>
</dbReference>
<dbReference type="Pfam" id="PF00994">
    <property type="entry name" value="MoCF_biosynth"/>
    <property type="match status" value="1"/>
</dbReference>
<dbReference type="Proteomes" id="UP000580839">
    <property type="component" value="Unassembled WGS sequence"/>
</dbReference>
<evidence type="ECO:0000256" key="1">
    <source>
        <dbReference type="ARBA" id="ARBA00005046"/>
    </source>
</evidence>
<dbReference type="AlphaFoldDB" id="A0A849T0U0"/>
<comment type="pathway">
    <text evidence="1">Cofactor biosynthesis; molybdopterin biosynthesis.</text>
</comment>
<dbReference type="InterPro" id="IPR008284">
    <property type="entry name" value="MoCF_biosynth_CS"/>
</dbReference>
<dbReference type="SUPFAM" id="SSF53218">
    <property type="entry name" value="Molybdenum cofactor biosynthesis proteins"/>
    <property type="match status" value="1"/>
</dbReference>
<name>A0A849T0U0_UNCEI</name>
<evidence type="ECO:0000313" key="7">
    <source>
        <dbReference type="Proteomes" id="UP000580839"/>
    </source>
</evidence>
<keyword evidence="4" id="KW-0501">Molybdenum cofactor biosynthesis</keyword>
<feature type="domain" description="MoaB/Mog" evidence="5">
    <location>
        <begin position="1"/>
        <end position="130"/>
    </location>
</feature>
<evidence type="ECO:0000256" key="2">
    <source>
        <dbReference type="ARBA" id="ARBA00006112"/>
    </source>
</evidence>